<keyword evidence="2" id="KW-0560">Oxidoreductase</keyword>
<dbReference type="PRINTS" id="PR00081">
    <property type="entry name" value="GDHRDH"/>
</dbReference>
<name>A0A9D0Z804_9FIRM</name>
<dbReference type="FunFam" id="3.40.50.720:FF:000173">
    <property type="entry name" value="3-oxoacyl-[acyl-carrier protein] reductase"/>
    <property type="match status" value="1"/>
</dbReference>
<accession>A0A9D0Z804</accession>
<dbReference type="EMBL" id="DVFJ01000005">
    <property type="protein sequence ID" value="HIQ70859.1"/>
    <property type="molecule type" value="Genomic_DNA"/>
</dbReference>
<evidence type="ECO:0000256" key="3">
    <source>
        <dbReference type="ARBA" id="ARBA00023221"/>
    </source>
</evidence>
<dbReference type="GO" id="GO:0032787">
    <property type="term" value="P:monocarboxylic acid metabolic process"/>
    <property type="evidence" value="ECO:0007669"/>
    <property type="project" value="UniProtKB-ARBA"/>
</dbReference>
<dbReference type="PROSITE" id="PS00061">
    <property type="entry name" value="ADH_SHORT"/>
    <property type="match status" value="1"/>
</dbReference>
<dbReference type="GO" id="GO:0016491">
    <property type="term" value="F:oxidoreductase activity"/>
    <property type="evidence" value="ECO:0007669"/>
    <property type="project" value="UniProtKB-KW"/>
</dbReference>
<dbReference type="InterPro" id="IPR020904">
    <property type="entry name" value="Sc_DH/Rdtase_CS"/>
</dbReference>
<evidence type="ECO:0000256" key="2">
    <source>
        <dbReference type="ARBA" id="ARBA00023002"/>
    </source>
</evidence>
<dbReference type="Pfam" id="PF13561">
    <property type="entry name" value="adh_short_C2"/>
    <property type="match status" value="1"/>
</dbReference>
<reference evidence="4" key="2">
    <citation type="journal article" date="2021" name="PeerJ">
        <title>Extensive microbial diversity within the chicken gut microbiome revealed by metagenomics and culture.</title>
        <authorList>
            <person name="Gilroy R."/>
            <person name="Ravi A."/>
            <person name="Getino M."/>
            <person name="Pursley I."/>
            <person name="Horton D.L."/>
            <person name="Alikhan N.F."/>
            <person name="Baker D."/>
            <person name="Gharbi K."/>
            <person name="Hall N."/>
            <person name="Watson M."/>
            <person name="Adriaenssens E.M."/>
            <person name="Foster-Nyarko E."/>
            <person name="Jarju S."/>
            <person name="Secka A."/>
            <person name="Antonio M."/>
            <person name="Oren A."/>
            <person name="Chaudhuri R.R."/>
            <person name="La Ragione R."/>
            <person name="Hildebrand F."/>
            <person name="Pallen M.J."/>
        </authorList>
    </citation>
    <scope>NUCLEOTIDE SEQUENCE</scope>
    <source>
        <strain evidence="4">ChiSxjej2B14-6234</strain>
    </source>
</reference>
<dbReference type="InterPro" id="IPR050259">
    <property type="entry name" value="SDR"/>
</dbReference>
<dbReference type="PRINTS" id="PR00080">
    <property type="entry name" value="SDRFAMILY"/>
</dbReference>
<dbReference type="AlphaFoldDB" id="A0A9D0Z804"/>
<dbReference type="InterPro" id="IPR036291">
    <property type="entry name" value="NAD(P)-bd_dom_sf"/>
</dbReference>
<protein>
    <submittedName>
        <fullName evidence="4">3-oxoacyl-ACP reductase FabG</fullName>
    </submittedName>
</protein>
<dbReference type="NCBIfam" id="NF047420">
    <property type="entry name" value="EF_P_mod_YmfI"/>
    <property type="match status" value="1"/>
</dbReference>
<dbReference type="NCBIfam" id="NF009466">
    <property type="entry name" value="PRK12826.1-2"/>
    <property type="match status" value="1"/>
</dbReference>
<evidence type="ECO:0000256" key="1">
    <source>
        <dbReference type="ARBA" id="ARBA00006484"/>
    </source>
</evidence>
<dbReference type="PANTHER" id="PTHR42879:SF2">
    <property type="entry name" value="3-OXOACYL-[ACYL-CARRIER-PROTEIN] REDUCTASE FABG"/>
    <property type="match status" value="1"/>
</dbReference>
<dbReference type="Proteomes" id="UP000886887">
    <property type="component" value="Unassembled WGS sequence"/>
</dbReference>
<gene>
    <name evidence="4" type="primary">fabG</name>
    <name evidence="4" type="ORF">IAB73_01415</name>
</gene>
<organism evidence="4 5">
    <name type="scientific">Candidatus Onthenecus intestinigallinarum</name>
    <dbReference type="NCBI Taxonomy" id="2840875"/>
    <lineage>
        <taxon>Bacteria</taxon>
        <taxon>Bacillati</taxon>
        <taxon>Bacillota</taxon>
        <taxon>Clostridia</taxon>
        <taxon>Eubacteriales</taxon>
        <taxon>Candidatus Onthenecus</taxon>
    </lineage>
</organism>
<keyword evidence="3" id="KW-0443">Lipid metabolism</keyword>
<dbReference type="InterPro" id="IPR002347">
    <property type="entry name" value="SDR_fam"/>
</dbReference>
<comment type="similarity">
    <text evidence="1">Belongs to the short-chain dehydrogenases/reductases (SDR) family.</text>
</comment>
<dbReference type="PANTHER" id="PTHR42879">
    <property type="entry name" value="3-OXOACYL-(ACYL-CARRIER-PROTEIN) REDUCTASE"/>
    <property type="match status" value="1"/>
</dbReference>
<comment type="caution">
    <text evidence="4">The sequence shown here is derived from an EMBL/GenBank/DDBJ whole genome shotgun (WGS) entry which is preliminary data.</text>
</comment>
<dbReference type="Gene3D" id="3.40.50.720">
    <property type="entry name" value="NAD(P)-binding Rossmann-like Domain"/>
    <property type="match status" value="1"/>
</dbReference>
<evidence type="ECO:0000313" key="4">
    <source>
        <dbReference type="EMBL" id="HIQ70859.1"/>
    </source>
</evidence>
<dbReference type="SUPFAM" id="SSF51735">
    <property type="entry name" value="NAD(P)-binding Rossmann-fold domains"/>
    <property type="match status" value="1"/>
</dbReference>
<proteinExistence type="inferred from homology"/>
<dbReference type="GO" id="GO:0008202">
    <property type="term" value="P:steroid metabolic process"/>
    <property type="evidence" value="ECO:0007669"/>
    <property type="project" value="UniProtKB-KW"/>
</dbReference>
<sequence length="249" mass="25616">MQDRIPGPPPVALVTGATGGIGRACAQLLAARGYHVIAHCHRARGEAEALAADLRSQGLSASVEQADIADPDAVRAMAGRILTVYHRVDALVNNAGLARQELFCDVTDADWARMVGVNLSGPVYVTRAFLPGMISRRSGGVVFVSSIWGRVGGSCEACYSACKAGLIGLTQALAKEAGPSGVRINCVAPGVIDTPMTRPLGEQTLRALADETPLGRLGTPQDVAGAVAFLLSDSASFITGQVLGVDGGL</sequence>
<evidence type="ECO:0000313" key="5">
    <source>
        <dbReference type="Proteomes" id="UP000886887"/>
    </source>
</evidence>
<reference evidence="4" key="1">
    <citation type="submission" date="2020-10" db="EMBL/GenBank/DDBJ databases">
        <authorList>
            <person name="Gilroy R."/>
        </authorList>
    </citation>
    <scope>NUCLEOTIDE SEQUENCE</scope>
    <source>
        <strain evidence="4">ChiSxjej2B14-6234</strain>
    </source>
</reference>
<keyword evidence="3" id="KW-0753">Steroid metabolism</keyword>